<accession>A0AAV2BDK3</accession>
<dbReference type="GO" id="GO:0008757">
    <property type="term" value="F:S-adenosylmethionine-dependent methyltransferase activity"/>
    <property type="evidence" value="ECO:0007669"/>
    <property type="project" value="InterPro"/>
</dbReference>
<dbReference type="CDD" id="cd02440">
    <property type="entry name" value="AdoMet_MTases"/>
    <property type="match status" value="1"/>
</dbReference>
<evidence type="ECO:0000259" key="4">
    <source>
        <dbReference type="Pfam" id="PF08241"/>
    </source>
</evidence>
<keyword evidence="6" id="KW-1185">Reference proteome</keyword>
<evidence type="ECO:0000256" key="3">
    <source>
        <dbReference type="ARBA" id="ARBA00022679"/>
    </source>
</evidence>
<feature type="domain" description="Methyltransferase type 11" evidence="4">
    <location>
        <begin position="61"/>
        <end position="160"/>
    </location>
</feature>
<keyword evidence="2" id="KW-0489">Methyltransferase</keyword>
<dbReference type="PANTHER" id="PTHR44942:SF4">
    <property type="entry name" value="METHYLTRANSFERASE TYPE 11 DOMAIN-CONTAINING PROTEIN"/>
    <property type="match status" value="1"/>
</dbReference>
<dbReference type="SUPFAM" id="SSF53335">
    <property type="entry name" value="S-adenosyl-L-methionine-dependent methyltransferases"/>
    <property type="match status" value="1"/>
</dbReference>
<comment type="caution">
    <text evidence="5">The sequence shown here is derived from an EMBL/GenBank/DDBJ whole genome shotgun (WGS) entry which is preliminary data.</text>
</comment>
<keyword evidence="3" id="KW-0808">Transferase</keyword>
<dbReference type="AlphaFoldDB" id="A0AAV2BDK3"/>
<dbReference type="InterPro" id="IPR051052">
    <property type="entry name" value="Diverse_substrate_MTase"/>
</dbReference>
<name>A0AAV2BDK3_9ARAC</name>
<dbReference type="GO" id="GO:0032259">
    <property type="term" value="P:methylation"/>
    <property type="evidence" value="ECO:0007669"/>
    <property type="project" value="UniProtKB-KW"/>
</dbReference>
<gene>
    <name evidence="5" type="ORF">LARSCL_LOCUS18139</name>
</gene>
<dbReference type="Pfam" id="PF08241">
    <property type="entry name" value="Methyltransf_11"/>
    <property type="match status" value="1"/>
</dbReference>
<reference evidence="5 6" key="1">
    <citation type="submission" date="2024-04" db="EMBL/GenBank/DDBJ databases">
        <authorList>
            <person name="Rising A."/>
            <person name="Reimegard J."/>
            <person name="Sonavane S."/>
            <person name="Akerstrom W."/>
            <person name="Nylinder S."/>
            <person name="Hedman E."/>
            <person name="Kallberg Y."/>
        </authorList>
    </citation>
    <scope>NUCLEOTIDE SEQUENCE [LARGE SCALE GENOMIC DNA]</scope>
</reference>
<organism evidence="5 6">
    <name type="scientific">Larinioides sclopetarius</name>
    <dbReference type="NCBI Taxonomy" id="280406"/>
    <lineage>
        <taxon>Eukaryota</taxon>
        <taxon>Metazoa</taxon>
        <taxon>Ecdysozoa</taxon>
        <taxon>Arthropoda</taxon>
        <taxon>Chelicerata</taxon>
        <taxon>Arachnida</taxon>
        <taxon>Araneae</taxon>
        <taxon>Araneomorphae</taxon>
        <taxon>Entelegynae</taxon>
        <taxon>Araneoidea</taxon>
        <taxon>Araneidae</taxon>
        <taxon>Larinioides</taxon>
    </lineage>
</organism>
<dbReference type="InterPro" id="IPR013216">
    <property type="entry name" value="Methyltransf_11"/>
</dbReference>
<dbReference type="Proteomes" id="UP001497382">
    <property type="component" value="Unassembled WGS sequence"/>
</dbReference>
<evidence type="ECO:0000313" key="5">
    <source>
        <dbReference type="EMBL" id="CAL1293343.1"/>
    </source>
</evidence>
<dbReference type="PANTHER" id="PTHR44942">
    <property type="entry name" value="METHYLTRANSF_11 DOMAIN-CONTAINING PROTEIN"/>
    <property type="match status" value="1"/>
</dbReference>
<dbReference type="InterPro" id="IPR029063">
    <property type="entry name" value="SAM-dependent_MTases_sf"/>
</dbReference>
<evidence type="ECO:0000256" key="1">
    <source>
        <dbReference type="ARBA" id="ARBA00008361"/>
    </source>
</evidence>
<proteinExistence type="inferred from homology"/>
<protein>
    <recommendedName>
        <fullName evidence="4">Methyltransferase type 11 domain-containing protein</fullName>
    </recommendedName>
</protein>
<evidence type="ECO:0000256" key="2">
    <source>
        <dbReference type="ARBA" id="ARBA00022603"/>
    </source>
</evidence>
<dbReference type="Gene3D" id="3.40.50.150">
    <property type="entry name" value="Vaccinia Virus protein VP39"/>
    <property type="match status" value="1"/>
</dbReference>
<dbReference type="EMBL" id="CAXIEN010000324">
    <property type="protein sequence ID" value="CAL1293343.1"/>
    <property type="molecule type" value="Genomic_DNA"/>
</dbReference>
<comment type="similarity">
    <text evidence="1">Belongs to the methyltransferase superfamily.</text>
</comment>
<evidence type="ECO:0000313" key="6">
    <source>
        <dbReference type="Proteomes" id="UP001497382"/>
    </source>
</evidence>
<sequence length="292" mass="33903">MCARSYVTERNSMKRIIHFKMNLDAVLYSTRYVPLESAQSFILKILPQMGWGKSEGDDVILDVGCGPGGTTRHLILSLFSSSSKIFAVDSIPDMIALARKHNSCSQIEYRVANIEDWSVLERWKNQITKVVSILCFHWLKDQQKAFRNVYHLLRKEGEAAFFFALRSTFHASVLDMQNSSRWSHLFNGVENYVPESQFKGYADSYYKKMLEEMGFEVLYCQSVEKIDVFSSEKEYREFFCSICVLRKYVPTEQLEEFENDFIEAMLQKNGRDTNGNPTLKAIFMEIVGRKKD</sequence>